<sequence>MAAISPYPPIVTYSHVALYTRISKDKYGNAETCFDQEAIGRRYSDRMWPGVPVVVYSDPDLSAFEDGVYRPGFEALKEAIGAGLVLHLWAVEQTRLERQEAPWFHLAALLDAAGIELLHTHRDGIVRVQDEVAGIKAVLAAAEVRKMKKRIADKFDAQAARGVPPGSRPYGYVHGRLDNGDRTYVIVPEQAEAIREAAGLVLDGWSLENIARRFRDRGLKGAHLVKVRDENGEVVTDESGRVRTRASEVTAAAIKGMVTSRAVAGINVRRGEEVGDGNWTPILDKAVWRQVRAKLAGGRKVTTVNGREYVISDKHRGRTPVRKYLLTGGTGVCGVCEAELVGSDKQLRNKSRGVYTVPYLFCHPKTGGKACVGIMALPTEEHVIAELFDEIKRRQDDKLIDDGAVGARREEITRALDDVDEQRKDLARMWALRQLNGVEWAEARAALDAEQYRLNGELRALPSPSQGRDATEILADWAVMTLDEQREVVRDYIDKVVIVRARPGLQRFDSDRVKIIWRKPLRARPGD</sequence>
<dbReference type="SUPFAM" id="SSF53041">
    <property type="entry name" value="Resolvase-like"/>
    <property type="match status" value="1"/>
</dbReference>
<name>A0ABS3VZF0_MICEH</name>
<dbReference type="InterPro" id="IPR036162">
    <property type="entry name" value="Resolvase-like_N_sf"/>
</dbReference>
<dbReference type="EMBL" id="WVUH01000370">
    <property type="protein sequence ID" value="MBO4209903.1"/>
    <property type="molecule type" value="Genomic_DNA"/>
</dbReference>
<proteinExistence type="predicted"/>
<evidence type="ECO:0000313" key="3">
    <source>
        <dbReference type="Proteomes" id="UP000823521"/>
    </source>
</evidence>
<dbReference type="InterPro" id="IPR006119">
    <property type="entry name" value="Resolv_N"/>
</dbReference>
<dbReference type="PANTHER" id="PTHR30461:SF23">
    <property type="entry name" value="DNA RECOMBINASE-RELATED"/>
    <property type="match status" value="1"/>
</dbReference>
<evidence type="ECO:0000313" key="2">
    <source>
        <dbReference type="EMBL" id="MBO4209903.1"/>
    </source>
</evidence>
<dbReference type="Gene3D" id="3.40.50.1390">
    <property type="entry name" value="Resolvase, N-terminal catalytic domain"/>
    <property type="match status" value="1"/>
</dbReference>
<dbReference type="InterPro" id="IPR050639">
    <property type="entry name" value="SSR_resolvase"/>
</dbReference>
<dbReference type="RefSeq" id="WP_208816918.1">
    <property type="nucleotide sequence ID" value="NZ_WVUH01000370.1"/>
</dbReference>
<reference evidence="2 3" key="1">
    <citation type="submission" date="2019-12" db="EMBL/GenBank/DDBJ databases">
        <title>Whole genome sequencing of endophytic Actinobacterium Micromonospora sp. MPMI6T.</title>
        <authorList>
            <person name="Evv R."/>
            <person name="Podile A.R."/>
        </authorList>
    </citation>
    <scope>NUCLEOTIDE SEQUENCE [LARGE SCALE GENOMIC DNA]</scope>
    <source>
        <strain evidence="2 3">MPMI6</strain>
    </source>
</reference>
<accession>A0ABS3VZF0</accession>
<organism evidence="2 3">
    <name type="scientific">Micromonospora echinofusca</name>
    <dbReference type="NCBI Taxonomy" id="47858"/>
    <lineage>
        <taxon>Bacteria</taxon>
        <taxon>Bacillati</taxon>
        <taxon>Actinomycetota</taxon>
        <taxon>Actinomycetes</taxon>
        <taxon>Micromonosporales</taxon>
        <taxon>Micromonosporaceae</taxon>
        <taxon>Micromonospora</taxon>
    </lineage>
</organism>
<gene>
    <name evidence="2" type="ORF">GSF22_28510</name>
</gene>
<comment type="caution">
    <text evidence="2">The sequence shown here is derived from an EMBL/GenBank/DDBJ whole genome shotgun (WGS) entry which is preliminary data.</text>
</comment>
<dbReference type="Pfam" id="PF00239">
    <property type="entry name" value="Resolvase"/>
    <property type="match status" value="1"/>
</dbReference>
<dbReference type="PANTHER" id="PTHR30461">
    <property type="entry name" value="DNA-INVERTASE FROM LAMBDOID PROPHAGE"/>
    <property type="match status" value="1"/>
</dbReference>
<keyword evidence="3" id="KW-1185">Reference proteome</keyword>
<protein>
    <submittedName>
        <fullName evidence="2">Recombinase family protein</fullName>
    </submittedName>
</protein>
<dbReference type="InterPro" id="IPR011109">
    <property type="entry name" value="DNA_bind_recombinase_dom"/>
</dbReference>
<dbReference type="SMART" id="SM00857">
    <property type="entry name" value="Resolvase"/>
    <property type="match status" value="1"/>
</dbReference>
<dbReference type="PROSITE" id="PS51737">
    <property type="entry name" value="RECOMBINASE_DNA_BIND"/>
    <property type="match status" value="1"/>
</dbReference>
<dbReference type="Pfam" id="PF07508">
    <property type="entry name" value="Recombinase"/>
    <property type="match status" value="1"/>
</dbReference>
<dbReference type="Gene3D" id="3.90.1750.20">
    <property type="entry name" value="Putative Large Serine Recombinase, Chain B, Domain 2"/>
    <property type="match status" value="1"/>
</dbReference>
<dbReference type="Proteomes" id="UP000823521">
    <property type="component" value="Unassembled WGS sequence"/>
</dbReference>
<dbReference type="InterPro" id="IPR038109">
    <property type="entry name" value="DNA_bind_recomb_sf"/>
</dbReference>
<feature type="domain" description="Recombinase" evidence="1">
    <location>
        <begin position="169"/>
        <end position="301"/>
    </location>
</feature>
<evidence type="ECO:0000259" key="1">
    <source>
        <dbReference type="PROSITE" id="PS51737"/>
    </source>
</evidence>